<name>A0ABU8TMT4_9HYPH</name>
<evidence type="ECO:0000256" key="2">
    <source>
        <dbReference type="ARBA" id="ARBA00022670"/>
    </source>
</evidence>
<comment type="caution">
    <text evidence="7">The sequence shown here is derived from an EMBL/GenBank/DDBJ whole genome shotgun (WGS) entry which is preliminary data.</text>
</comment>
<dbReference type="PANTHER" id="PTHR42987:SF6">
    <property type="entry name" value="PROTEINASE IV"/>
    <property type="match status" value="1"/>
</dbReference>
<feature type="transmembrane region" description="Helical" evidence="5">
    <location>
        <begin position="20"/>
        <end position="41"/>
    </location>
</feature>
<sequence>MSIDADLLVDRRKMRRKVTFWRAFAFVVIALAIIGSIIAVADYGSISKRRTHIARLAIDGVIMENRKQLLMIEKMGESDAVAGVIVSINSPGGSTTGGEALYEALRKLAAKKPVVAEIRTLGASAGYMIALASDHIIARYNSITGSIGVLFQFGNISKLMETIGVEMDAVKSAPLKAEPNNYSKASPEVKAMLNKLVTDSYDWFVDLVADRRKMDPSKARALADGSVYSGHAAKQNGLIDAIGGEEAAVAWLETEKSVPAGLPVINWSIQDNEGSLPISVKMTQSIGAGVANALFDRLDSAKWLISPAFTLDGLQSVWQAPGTTKEKSSVPGGDK</sequence>
<evidence type="ECO:0000256" key="4">
    <source>
        <dbReference type="ARBA" id="ARBA00022825"/>
    </source>
</evidence>
<dbReference type="SUPFAM" id="SSF52096">
    <property type="entry name" value="ClpP/crotonase"/>
    <property type="match status" value="1"/>
</dbReference>
<dbReference type="Pfam" id="PF01343">
    <property type="entry name" value="Peptidase_S49"/>
    <property type="match status" value="1"/>
</dbReference>
<keyword evidence="5" id="KW-1133">Transmembrane helix</keyword>
<evidence type="ECO:0000256" key="3">
    <source>
        <dbReference type="ARBA" id="ARBA00022801"/>
    </source>
</evidence>
<evidence type="ECO:0000313" key="7">
    <source>
        <dbReference type="EMBL" id="MEJ8475212.1"/>
    </source>
</evidence>
<gene>
    <name evidence="7" type="primary">sppA</name>
    <name evidence="7" type="ORF">V6575_14045</name>
</gene>
<dbReference type="InterPro" id="IPR047272">
    <property type="entry name" value="S49_SppA_C"/>
</dbReference>
<dbReference type="Gene3D" id="3.90.226.10">
    <property type="entry name" value="2-enoyl-CoA Hydratase, Chain A, domain 1"/>
    <property type="match status" value="1"/>
</dbReference>
<keyword evidence="5" id="KW-0472">Membrane</keyword>
<dbReference type="InterPro" id="IPR004635">
    <property type="entry name" value="Pept_S49_SppA"/>
</dbReference>
<dbReference type="CDD" id="cd07023">
    <property type="entry name" value="S49_Sppa_N_C"/>
    <property type="match status" value="1"/>
</dbReference>
<dbReference type="RefSeq" id="WP_340275166.1">
    <property type="nucleotide sequence ID" value="NZ_JBAKIA010000009.1"/>
</dbReference>
<keyword evidence="2" id="KW-0645">Protease</keyword>
<accession>A0ABU8TMT4</accession>
<keyword evidence="3" id="KW-0378">Hydrolase</keyword>
<dbReference type="Gene3D" id="6.20.330.10">
    <property type="match status" value="1"/>
</dbReference>
<comment type="similarity">
    <text evidence="1">Belongs to the peptidase S49 family.</text>
</comment>
<evidence type="ECO:0000259" key="6">
    <source>
        <dbReference type="Pfam" id="PF01343"/>
    </source>
</evidence>
<dbReference type="InterPro" id="IPR002142">
    <property type="entry name" value="Peptidase_S49"/>
</dbReference>
<reference evidence="7 8" key="1">
    <citation type="submission" date="2024-02" db="EMBL/GenBank/DDBJ databases">
        <title>Roseibium algae sp. nov., isolated from marine alga (Grateloupia sp.), showing potential in myo-inositol conversion.</title>
        <authorList>
            <person name="Wang Y."/>
        </authorList>
    </citation>
    <scope>NUCLEOTIDE SEQUENCE [LARGE SCALE GENOMIC DNA]</scope>
    <source>
        <strain evidence="7 8">H3510</strain>
    </source>
</reference>
<evidence type="ECO:0000256" key="1">
    <source>
        <dbReference type="ARBA" id="ARBA00008683"/>
    </source>
</evidence>
<keyword evidence="4" id="KW-0720">Serine protease</keyword>
<evidence type="ECO:0000256" key="5">
    <source>
        <dbReference type="SAM" id="Phobius"/>
    </source>
</evidence>
<dbReference type="EMBL" id="JBAKIA010000009">
    <property type="protein sequence ID" value="MEJ8475212.1"/>
    <property type="molecule type" value="Genomic_DNA"/>
</dbReference>
<keyword evidence="5" id="KW-0812">Transmembrane</keyword>
<feature type="domain" description="Peptidase S49" evidence="6">
    <location>
        <begin position="107"/>
        <end position="258"/>
    </location>
</feature>
<protein>
    <submittedName>
        <fullName evidence="7">Signal peptide peptidase SppA</fullName>
    </submittedName>
</protein>
<dbReference type="Proteomes" id="UP001385499">
    <property type="component" value="Unassembled WGS sequence"/>
</dbReference>
<evidence type="ECO:0000313" key="8">
    <source>
        <dbReference type="Proteomes" id="UP001385499"/>
    </source>
</evidence>
<dbReference type="InterPro" id="IPR029045">
    <property type="entry name" value="ClpP/crotonase-like_dom_sf"/>
</dbReference>
<organism evidence="7 8">
    <name type="scientific">Roseibium algae</name>
    <dbReference type="NCBI Taxonomy" id="3123038"/>
    <lineage>
        <taxon>Bacteria</taxon>
        <taxon>Pseudomonadati</taxon>
        <taxon>Pseudomonadota</taxon>
        <taxon>Alphaproteobacteria</taxon>
        <taxon>Hyphomicrobiales</taxon>
        <taxon>Stappiaceae</taxon>
        <taxon>Roseibium</taxon>
    </lineage>
</organism>
<dbReference type="NCBIfam" id="TIGR00706">
    <property type="entry name" value="SppA_dom"/>
    <property type="match status" value="1"/>
</dbReference>
<proteinExistence type="inferred from homology"/>
<dbReference type="PANTHER" id="PTHR42987">
    <property type="entry name" value="PEPTIDASE S49"/>
    <property type="match status" value="1"/>
</dbReference>
<keyword evidence="8" id="KW-1185">Reference proteome</keyword>